<protein>
    <submittedName>
        <fullName evidence="1">Uncharacterized protein</fullName>
    </submittedName>
</protein>
<proteinExistence type="predicted"/>
<keyword evidence="2" id="KW-1185">Reference proteome</keyword>
<organism evidence="1 2">
    <name type="scientific">Ixodes persulcatus</name>
    <name type="common">Taiga tick</name>
    <dbReference type="NCBI Taxonomy" id="34615"/>
    <lineage>
        <taxon>Eukaryota</taxon>
        <taxon>Metazoa</taxon>
        <taxon>Ecdysozoa</taxon>
        <taxon>Arthropoda</taxon>
        <taxon>Chelicerata</taxon>
        <taxon>Arachnida</taxon>
        <taxon>Acari</taxon>
        <taxon>Parasitiformes</taxon>
        <taxon>Ixodida</taxon>
        <taxon>Ixodoidea</taxon>
        <taxon>Ixodidae</taxon>
        <taxon>Ixodinae</taxon>
        <taxon>Ixodes</taxon>
    </lineage>
</organism>
<sequence>ADGLGGDPRLQRQSRQRSERPRGKTWIELGYDQIELELGPGSDPRIPKNEASNTDAGVTRICFTLGHDPKRHQAGPPPTVPVEDARPPTIFANQSDSRGAEVRPGALWNIRVSVRADACSKVYYSLEIHSTDGGDKLAAKNDQVLLPSPVLEVLPSGFVTTSATTPTKGLTQEFFFSGPGESDKTMMSTQTRFFLIQRTSLQGDQRQHQSRPVERHPPRRRQASPRLWHQMDQCHSQIRSLRLHRVERDRYWQHPALPHLARRHQ</sequence>
<feature type="non-terminal residue" evidence="1">
    <location>
        <position position="1"/>
    </location>
</feature>
<comment type="caution">
    <text evidence="1">The sequence shown here is derived from an EMBL/GenBank/DDBJ whole genome shotgun (WGS) entry which is preliminary data.</text>
</comment>
<evidence type="ECO:0000313" key="2">
    <source>
        <dbReference type="Proteomes" id="UP000805193"/>
    </source>
</evidence>
<name>A0AC60NWY0_IXOPE</name>
<dbReference type="EMBL" id="JABSTQ010011415">
    <property type="protein sequence ID" value="KAG0411668.1"/>
    <property type="molecule type" value="Genomic_DNA"/>
</dbReference>
<reference evidence="1 2" key="1">
    <citation type="journal article" date="2020" name="Cell">
        <title>Large-Scale Comparative Analyses of Tick Genomes Elucidate Their Genetic Diversity and Vector Capacities.</title>
        <authorList>
            <consortium name="Tick Genome and Microbiome Consortium (TIGMIC)"/>
            <person name="Jia N."/>
            <person name="Wang J."/>
            <person name="Shi W."/>
            <person name="Du L."/>
            <person name="Sun Y."/>
            <person name="Zhan W."/>
            <person name="Jiang J.F."/>
            <person name="Wang Q."/>
            <person name="Zhang B."/>
            <person name="Ji P."/>
            <person name="Bell-Sakyi L."/>
            <person name="Cui X.M."/>
            <person name="Yuan T.T."/>
            <person name="Jiang B.G."/>
            <person name="Yang W.F."/>
            <person name="Lam T.T."/>
            <person name="Chang Q.C."/>
            <person name="Ding S.J."/>
            <person name="Wang X.J."/>
            <person name="Zhu J.G."/>
            <person name="Ruan X.D."/>
            <person name="Zhao L."/>
            <person name="Wei J.T."/>
            <person name="Ye R.Z."/>
            <person name="Que T.C."/>
            <person name="Du C.H."/>
            <person name="Zhou Y.H."/>
            <person name="Cheng J.X."/>
            <person name="Dai P.F."/>
            <person name="Guo W.B."/>
            <person name="Han X.H."/>
            <person name="Huang E.J."/>
            <person name="Li L.F."/>
            <person name="Wei W."/>
            <person name="Gao Y.C."/>
            <person name="Liu J.Z."/>
            <person name="Shao H.Z."/>
            <person name="Wang X."/>
            <person name="Wang C.C."/>
            <person name="Yang T.C."/>
            <person name="Huo Q.B."/>
            <person name="Li W."/>
            <person name="Chen H.Y."/>
            <person name="Chen S.E."/>
            <person name="Zhou L.G."/>
            <person name="Ni X.B."/>
            <person name="Tian J.H."/>
            <person name="Sheng Y."/>
            <person name="Liu T."/>
            <person name="Pan Y.S."/>
            <person name="Xia L.Y."/>
            <person name="Li J."/>
            <person name="Zhao F."/>
            <person name="Cao W.C."/>
        </authorList>
    </citation>
    <scope>NUCLEOTIDE SEQUENCE [LARGE SCALE GENOMIC DNA]</scope>
    <source>
        <strain evidence="1">Iper-2018</strain>
    </source>
</reference>
<accession>A0AC60NWY0</accession>
<gene>
    <name evidence="1" type="ORF">HPB47_011216</name>
</gene>
<evidence type="ECO:0000313" key="1">
    <source>
        <dbReference type="EMBL" id="KAG0411668.1"/>
    </source>
</evidence>
<dbReference type="Proteomes" id="UP000805193">
    <property type="component" value="Unassembled WGS sequence"/>
</dbReference>